<gene>
    <name evidence="6" type="ORF">HZU44_12320</name>
</gene>
<dbReference type="PANTHER" id="PTHR21661">
    <property type="entry name" value="EPOXIDE HYDROLASE 1-RELATED"/>
    <property type="match status" value="1"/>
</dbReference>
<dbReference type="InterPro" id="IPR010497">
    <property type="entry name" value="Epoxide_hydro_N"/>
</dbReference>
<dbReference type="GO" id="GO:0097176">
    <property type="term" value="P:epoxide metabolic process"/>
    <property type="evidence" value="ECO:0007669"/>
    <property type="project" value="TreeGrafter"/>
</dbReference>
<proteinExistence type="inferred from homology"/>
<dbReference type="EMBL" id="CP058905">
    <property type="protein sequence ID" value="QLK00712.1"/>
    <property type="molecule type" value="Genomic_DNA"/>
</dbReference>
<sequence>MTTAADDIRPFRIAIPQADLDDLATRLAATRWPELPDVGWQRGVPASYLRELAGYWRTGYDWRKHEAALNDIPQYVTDVDGQRLHFLHVRSPEPDATPLLLLHGWPGSFVEFLDTLGPLADPRSHGGDPDDAFHLVVPSLPGFGFSAPLAGPGWGTQRMAGALGRLMARLGYDRYGVQGGDTGSWVAPALGRQAPDRVIGVHVNALFTFPTGAEGELDGLTEVEQRRLADMAEYNDGYLQIQAKSPHTLAYGLHDSPAAQLAWIVEHFQRLTDHPDDGLPDDAVDRDRLLTNVTLYWLTGTGGSAAQVYYEDITAAAWSDEAGRGDVPTGVLVATARDLTVRRLAERDHHVVRWTEYDRGGHFFAMEQPALLVDDLRAFFRTLH</sequence>
<keyword evidence="3 6" id="KW-0378">Hydrolase</keyword>
<dbReference type="InterPro" id="IPR016292">
    <property type="entry name" value="Epoxide_hydrolase"/>
</dbReference>
<dbReference type="Gene3D" id="3.40.50.1820">
    <property type="entry name" value="alpha/beta hydrolase"/>
    <property type="match status" value="1"/>
</dbReference>
<accession>A0A7D6GSS0</accession>
<comment type="similarity">
    <text evidence="1">Belongs to the peptidase S33 family.</text>
</comment>
<feature type="active site" description="Proton acceptor" evidence="4">
    <location>
        <position position="362"/>
    </location>
</feature>
<dbReference type="PIRSF" id="PIRSF001112">
    <property type="entry name" value="Epoxide_hydrolase"/>
    <property type="match status" value="1"/>
</dbReference>
<feature type="active site" description="Nucleophile" evidence="4">
    <location>
        <position position="181"/>
    </location>
</feature>
<keyword evidence="2" id="KW-0058">Aromatic hydrocarbons catabolism</keyword>
<dbReference type="InterPro" id="IPR029058">
    <property type="entry name" value="AB_hydrolase_fold"/>
</dbReference>
<protein>
    <submittedName>
        <fullName evidence="6">Epoxide hydrolase</fullName>
    </submittedName>
</protein>
<evidence type="ECO:0000256" key="2">
    <source>
        <dbReference type="ARBA" id="ARBA00022797"/>
    </source>
</evidence>
<evidence type="ECO:0000256" key="4">
    <source>
        <dbReference type="PIRSR" id="PIRSR001112-1"/>
    </source>
</evidence>
<dbReference type="Pfam" id="PF06441">
    <property type="entry name" value="EHN"/>
    <property type="match status" value="1"/>
</dbReference>
<reference evidence="6" key="1">
    <citation type="submission" date="2020-08" db="EMBL/GenBank/DDBJ databases">
        <title>A bifunctional nitrone conjugated secondary metabolite targeting the ribosome.</title>
        <authorList>
            <person name="Limbrick E.M."/>
            <person name="Graf M."/>
            <person name="Derewacz D.K."/>
            <person name="Nguyen F."/>
            <person name="Spraggins J.M."/>
            <person name="Wieland M."/>
            <person name="Ynigez-Gutierrez A.E."/>
            <person name="Reisman B.J."/>
            <person name="Zinshteyn B."/>
            <person name="McCulloch K."/>
            <person name="Iverson T.M."/>
            <person name="Green R."/>
            <person name="Wilson D.N."/>
            <person name="Bachmann B.O."/>
        </authorList>
    </citation>
    <scope>NUCLEOTIDE SEQUENCE</scope>
    <source>
        <strain evidence="6">Africana</strain>
    </source>
</reference>
<name>A0A7D6GSS0_9ACTN</name>
<dbReference type="AlphaFoldDB" id="A0A7D6GSS0"/>
<evidence type="ECO:0000256" key="1">
    <source>
        <dbReference type="ARBA" id="ARBA00010088"/>
    </source>
</evidence>
<feature type="domain" description="Epoxide hydrolase N-terminal" evidence="5">
    <location>
        <begin position="8"/>
        <end position="112"/>
    </location>
</feature>
<dbReference type="SUPFAM" id="SSF53474">
    <property type="entry name" value="alpha/beta-Hydrolases"/>
    <property type="match status" value="1"/>
</dbReference>
<dbReference type="PANTHER" id="PTHR21661:SF35">
    <property type="entry name" value="EPOXIDE HYDROLASE"/>
    <property type="match status" value="1"/>
</dbReference>
<dbReference type="InterPro" id="IPR000639">
    <property type="entry name" value="Epox_hydrolase-like"/>
</dbReference>
<feature type="active site" description="Proton donor" evidence="4">
    <location>
        <position position="309"/>
    </location>
</feature>
<evidence type="ECO:0000259" key="5">
    <source>
        <dbReference type="Pfam" id="PF06441"/>
    </source>
</evidence>
<dbReference type="GO" id="GO:0004301">
    <property type="term" value="F:epoxide hydrolase activity"/>
    <property type="evidence" value="ECO:0007669"/>
    <property type="project" value="TreeGrafter"/>
</dbReference>
<dbReference type="PRINTS" id="PR00412">
    <property type="entry name" value="EPOXHYDRLASE"/>
</dbReference>
<evidence type="ECO:0000313" key="6">
    <source>
        <dbReference type="EMBL" id="QLK00712.1"/>
    </source>
</evidence>
<organism evidence="6">
    <name type="scientific">Micromonospora carbonacea</name>
    <dbReference type="NCBI Taxonomy" id="47853"/>
    <lineage>
        <taxon>Bacteria</taxon>
        <taxon>Bacillati</taxon>
        <taxon>Actinomycetota</taxon>
        <taxon>Actinomycetes</taxon>
        <taxon>Micromonosporales</taxon>
        <taxon>Micromonosporaceae</taxon>
        <taxon>Micromonospora</taxon>
    </lineage>
</organism>
<evidence type="ECO:0000256" key="3">
    <source>
        <dbReference type="ARBA" id="ARBA00022801"/>
    </source>
</evidence>